<dbReference type="OrthoDB" id="8831087at2759"/>
<feature type="domain" description="EGF-like" evidence="19">
    <location>
        <begin position="266"/>
        <end position="280"/>
    </location>
</feature>
<protein>
    <submittedName>
        <fullName evidence="21">Vitellogenin receptor</fullName>
    </submittedName>
</protein>
<feature type="disulfide bond" evidence="15">
    <location>
        <begin position="91"/>
        <end position="106"/>
    </location>
</feature>
<feature type="disulfide bond" evidence="15">
    <location>
        <begin position="984"/>
        <end position="996"/>
    </location>
</feature>
<dbReference type="Gene3D" id="2.120.10.30">
    <property type="entry name" value="TolB, C-terminal domain"/>
    <property type="match status" value="3"/>
</dbReference>
<evidence type="ECO:0000256" key="5">
    <source>
        <dbReference type="ARBA" id="ARBA00022583"/>
    </source>
</evidence>
<feature type="chain" id="PRO_5026715455" evidence="18">
    <location>
        <begin position="19"/>
        <end position="1782"/>
    </location>
</feature>
<evidence type="ECO:0000256" key="18">
    <source>
        <dbReference type="SAM" id="SignalP"/>
    </source>
</evidence>
<dbReference type="PROSITE" id="PS01209">
    <property type="entry name" value="LDLRA_1"/>
    <property type="match status" value="7"/>
</dbReference>
<evidence type="ECO:0000256" key="7">
    <source>
        <dbReference type="ARBA" id="ARBA00022729"/>
    </source>
</evidence>
<dbReference type="CDD" id="cd00054">
    <property type="entry name" value="EGF_CA"/>
    <property type="match status" value="1"/>
</dbReference>
<dbReference type="GO" id="GO:0043235">
    <property type="term" value="C:receptor complex"/>
    <property type="evidence" value="ECO:0007669"/>
    <property type="project" value="TreeGrafter"/>
</dbReference>
<dbReference type="FunFam" id="4.10.400.10:FF:000005">
    <property type="entry name" value="low-density lipoprotein receptor-related protein 1B"/>
    <property type="match status" value="1"/>
</dbReference>
<dbReference type="InterPro" id="IPR001881">
    <property type="entry name" value="EGF-like_Ca-bd_dom"/>
</dbReference>
<feature type="disulfide bond" evidence="15">
    <location>
        <begin position="1003"/>
        <end position="1018"/>
    </location>
</feature>
<feature type="repeat" description="LDL-receptor class B" evidence="16">
    <location>
        <begin position="453"/>
        <end position="496"/>
    </location>
</feature>
<feature type="disulfide bond" evidence="15">
    <location>
        <begin position="179"/>
        <end position="194"/>
    </location>
</feature>
<feature type="disulfide bond" evidence="15">
    <location>
        <begin position="39"/>
        <end position="57"/>
    </location>
</feature>
<feature type="repeat" description="LDL-receptor class B" evidence="16">
    <location>
        <begin position="365"/>
        <end position="409"/>
    </location>
</feature>
<dbReference type="InterPro" id="IPR018097">
    <property type="entry name" value="EGF_Ca-bd_CS"/>
</dbReference>
<gene>
    <name evidence="21" type="primary">LOC115884837</name>
</gene>
<feature type="disulfide bond" evidence="15">
    <location>
        <begin position="51"/>
        <end position="66"/>
    </location>
</feature>
<dbReference type="FunFam" id="2.120.10.30:FF:000241">
    <property type="entry name" value="Low-density lipoprotein receptor-related protein 6"/>
    <property type="match status" value="1"/>
</dbReference>
<feature type="disulfide bond" evidence="15">
    <location>
        <begin position="120"/>
        <end position="132"/>
    </location>
</feature>
<evidence type="ECO:0000256" key="2">
    <source>
        <dbReference type="ARBA" id="ARBA00009939"/>
    </source>
</evidence>
<evidence type="ECO:0000256" key="17">
    <source>
        <dbReference type="SAM" id="Phobius"/>
    </source>
</evidence>
<dbReference type="PRINTS" id="PR00261">
    <property type="entry name" value="LDLRECEPTOR"/>
</dbReference>
<dbReference type="FunFam" id="2.10.25.10:FF:000037">
    <property type="entry name" value="Signal peptide, CUB domain and EGF-like domain-containing 2"/>
    <property type="match status" value="1"/>
</dbReference>
<dbReference type="CDD" id="cd00112">
    <property type="entry name" value="LDLa"/>
    <property type="match status" value="12"/>
</dbReference>
<feature type="disulfide bond" evidence="15">
    <location>
        <begin position="991"/>
        <end position="1009"/>
    </location>
</feature>
<dbReference type="GO" id="GO:0006898">
    <property type="term" value="P:receptor-mediated endocytosis"/>
    <property type="evidence" value="ECO:0007669"/>
    <property type="project" value="TreeGrafter"/>
</dbReference>
<dbReference type="InterPro" id="IPR000152">
    <property type="entry name" value="EGF-type_Asp/Asn_hydroxyl_site"/>
</dbReference>
<evidence type="ECO:0000256" key="9">
    <source>
        <dbReference type="ARBA" id="ARBA00022837"/>
    </source>
</evidence>
<dbReference type="Pfam" id="PF00057">
    <property type="entry name" value="Ldl_recept_a"/>
    <property type="match status" value="11"/>
</dbReference>
<evidence type="ECO:0000256" key="13">
    <source>
        <dbReference type="ARBA" id="ARBA00023170"/>
    </source>
</evidence>
<evidence type="ECO:0000256" key="4">
    <source>
        <dbReference type="ARBA" id="ARBA00022536"/>
    </source>
</evidence>
<reference evidence="21" key="1">
    <citation type="submission" date="2025-08" db="UniProtKB">
        <authorList>
            <consortium name="RefSeq"/>
        </authorList>
    </citation>
    <scope>IDENTIFICATION</scope>
    <source>
        <tissue evidence="21">Gonads</tissue>
    </source>
</reference>
<dbReference type="SUPFAM" id="SSF57196">
    <property type="entry name" value="EGF/Laminin"/>
    <property type="match status" value="4"/>
</dbReference>
<evidence type="ECO:0000256" key="12">
    <source>
        <dbReference type="ARBA" id="ARBA00023157"/>
    </source>
</evidence>
<dbReference type="GO" id="GO:0005509">
    <property type="term" value="F:calcium ion binding"/>
    <property type="evidence" value="ECO:0007669"/>
    <property type="project" value="InterPro"/>
</dbReference>
<dbReference type="PROSITE" id="PS01186">
    <property type="entry name" value="EGF_2"/>
    <property type="match status" value="1"/>
</dbReference>
<dbReference type="Gene3D" id="4.10.400.10">
    <property type="entry name" value="Low-density Lipoprotein Receptor"/>
    <property type="match status" value="12"/>
</dbReference>
<feature type="disulfide bond" evidence="15">
    <location>
        <begin position="1248"/>
        <end position="1266"/>
    </location>
</feature>
<feature type="disulfide bond" evidence="15">
    <location>
        <begin position="167"/>
        <end position="185"/>
    </location>
</feature>
<keyword evidence="10 17" id="KW-1133">Transmembrane helix</keyword>
<keyword evidence="4" id="KW-0245">EGF-like domain</keyword>
<dbReference type="RefSeq" id="XP_030759399.1">
    <property type="nucleotide sequence ID" value="XM_030903539.1"/>
</dbReference>
<dbReference type="Pfam" id="PF12662">
    <property type="entry name" value="cEGF"/>
    <property type="match status" value="1"/>
</dbReference>
<dbReference type="Pfam" id="PF00058">
    <property type="entry name" value="Ldl_recept_b"/>
    <property type="match status" value="4"/>
</dbReference>
<dbReference type="InterPro" id="IPR000033">
    <property type="entry name" value="LDLR_classB_rpt"/>
</dbReference>
<dbReference type="CTD" id="32367"/>
<name>A0A6J2Y8D0_SITOR</name>
<dbReference type="FunFam" id="4.10.400.10:FF:000002">
    <property type="entry name" value="Low-density lipoprotein receptor-related protein 1"/>
    <property type="match status" value="1"/>
</dbReference>
<keyword evidence="12 15" id="KW-1015">Disulfide bond</keyword>
<dbReference type="FunFam" id="4.10.400.10:FF:000034">
    <property type="entry name" value="Low-density lipoprotein receptor-related protein 2"/>
    <property type="match status" value="1"/>
</dbReference>
<dbReference type="PROSITE" id="PS00010">
    <property type="entry name" value="ASX_HYDROXYL"/>
    <property type="match status" value="1"/>
</dbReference>
<evidence type="ECO:0000256" key="8">
    <source>
        <dbReference type="ARBA" id="ARBA00022737"/>
    </source>
</evidence>
<feature type="disulfide bond" evidence="15">
    <location>
        <begin position="127"/>
        <end position="145"/>
    </location>
</feature>
<dbReference type="FunCoup" id="A0A6J2Y8D0">
    <property type="interactions" value="2"/>
</dbReference>
<evidence type="ECO:0000256" key="15">
    <source>
        <dbReference type="PROSITE-ProRule" id="PRU00124"/>
    </source>
</evidence>
<organism evidence="20 21">
    <name type="scientific">Sitophilus oryzae</name>
    <name type="common">Rice weevil</name>
    <name type="synonym">Curculio oryzae</name>
    <dbReference type="NCBI Taxonomy" id="7048"/>
    <lineage>
        <taxon>Eukaryota</taxon>
        <taxon>Metazoa</taxon>
        <taxon>Ecdysozoa</taxon>
        <taxon>Arthropoda</taxon>
        <taxon>Hexapoda</taxon>
        <taxon>Insecta</taxon>
        <taxon>Pterygota</taxon>
        <taxon>Neoptera</taxon>
        <taxon>Endopterygota</taxon>
        <taxon>Coleoptera</taxon>
        <taxon>Polyphaga</taxon>
        <taxon>Cucujiformia</taxon>
        <taxon>Curculionidae</taxon>
        <taxon>Dryophthorinae</taxon>
        <taxon>Sitophilus</taxon>
    </lineage>
</organism>
<dbReference type="InterPro" id="IPR049883">
    <property type="entry name" value="NOTCH1_EGF-like"/>
</dbReference>
<proteinExistence type="inferred from homology"/>
<feature type="disulfide bond" evidence="15">
    <location>
        <begin position="1125"/>
        <end position="1140"/>
    </location>
</feature>
<feature type="disulfide bond" evidence="15">
    <location>
        <begin position="1073"/>
        <end position="1091"/>
    </location>
</feature>
<dbReference type="KEGG" id="soy:115884837"/>
<keyword evidence="11 17" id="KW-0472">Membrane</keyword>
<feature type="repeat" description="LDL-receptor class B" evidence="16">
    <location>
        <begin position="497"/>
        <end position="539"/>
    </location>
</feature>
<dbReference type="PROSITE" id="PS50068">
    <property type="entry name" value="LDLRA_2"/>
    <property type="match status" value="13"/>
</dbReference>
<feature type="signal peptide" evidence="18">
    <location>
        <begin position="1"/>
        <end position="18"/>
    </location>
</feature>
<evidence type="ECO:0000256" key="3">
    <source>
        <dbReference type="ARBA" id="ARBA00022475"/>
    </source>
</evidence>
<dbReference type="SMART" id="SM00181">
    <property type="entry name" value="EGF"/>
    <property type="match status" value="9"/>
</dbReference>
<feature type="transmembrane region" description="Helical" evidence="17">
    <location>
        <begin position="1696"/>
        <end position="1717"/>
    </location>
</feature>
<comment type="similarity">
    <text evidence="2">Belongs to the LDLR family.</text>
</comment>
<dbReference type="SUPFAM" id="SSF57424">
    <property type="entry name" value="LDL receptor-like module"/>
    <property type="match status" value="11"/>
</dbReference>
<dbReference type="GeneID" id="115884837"/>
<dbReference type="InterPro" id="IPR000742">
    <property type="entry name" value="EGF"/>
</dbReference>
<dbReference type="PANTHER" id="PTHR22722">
    <property type="entry name" value="LOW-DENSITY LIPOPROTEIN RECEPTOR-RELATED PROTEIN 2-RELATED"/>
    <property type="match status" value="1"/>
</dbReference>
<feature type="disulfide bond" evidence="15">
    <location>
        <begin position="1106"/>
        <end position="1118"/>
    </location>
</feature>
<dbReference type="GO" id="GO:0042562">
    <property type="term" value="F:hormone binding"/>
    <property type="evidence" value="ECO:0007669"/>
    <property type="project" value="TreeGrafter"/>
</dbReference>
<dbReference type="InterPro" id="IPR036055">
    <property type="entry name" value="LDL_receptor-like_sf"/>
</dbReference>
<feature type="disulfide bond" evidence="15">
    <location>
        <begin position="1027"/>
        <end position="1039"/>
    </location>
</feature>
<feature type="disulfide bond" evidence="15">
    <location>
        <begin position="1170"/>
        <end position="1185"/>
    </location>
</feature>
<keyword evidence="8" id="KW-0677">Repeat</keyword>
<dbReference type="FunFam" id="2.10.25.10:FF:000009">
    <property type="entry name" value="Low-density lipoprotein receptor isoform 1"/>
    <property type="match status" value="1"/>
</dbReference>
<feature type="disulfide bond" evidence="15">
    <location>
        <begin position="32"/>
        <end position="44"/>
    </location>
</feature>
<dbReference type="Gene3D" id="2.10.25.10">
    <property type="entry name" value="Laminin"/>
    <property type="match status" value="4"/>
</dbReference>
<feature type="disulfide bond" evidence="15">
    <location>
        <begin position="1188"/>
        <end position="1200"/>
    </location>
</feature>
<dbReference type="InterPro" id="IPR023415">
    <property type="entry name" value="LDLR_class-A_CS"/>
</dbReference>
<dbReference type="Proteomes" id="UP000504635">
    <property type="component" value="Unplaced"/>
</dbReference>
<dbReference type="InterPro" id="IPR026823">
    <property type="entry name" value="cEGF"/>
</dbReference>
<evidence type="ECO:0000256" key="10">
    <source>
        <dbReference type="ARBA" id="ARBA00022989"/>
    </source>
</evidence>
<keyword evidence="20" id="KW-1185">Reference proteome</keyword>
<dbReference type="SMART" id="SM00179">
    <property type="entry name" value="EGF_CA"/>
    <property type="match status" value="4"/>
</dbReference>
<keyword evidence="13 21" id="KW-0675">Receptor</keyword>
<keyword evidence="3" id="KW-1003">Cell membrane</keyword>
<comment type="subcellular location">
    <subcellularLocation>
        <location evidence="1">Cell membrane</location>
        <topology evidence="1">Single-pass type I membrane protein</topology>
    </subcellularLocation>
</comment>
<evidence type="ECO:0000256" key="6">
    <source>
        <dbReference type="ARBA" id="ARBA00022692"/>
    </source>
</evidence>
<feature type="disulfide bond" evidence="15">
    <location>
        <begin position="1195"/>
        <end position="1213"/>
    </location>
</feature>
<dbReference type="InterPro" id="IPR002172">
    <property type="entry name" value="LDrepeatLR_classA_rpt"/>
</dbReference>
<dbReference type="PANTHER" id="PTHR22722:SF14">
    <property type="entry name" value="MEGALIN, ISOFORM A"/>
    <property type="match status" value="1"/>
</dbReference>
<evidence type="ECO:0000256" key="1">
    <source>
        <dbReference type="ARBA" id="ARBA00004251"/>
    </source>
</evidence>
<dbReference type="SMART" id="SM00135">
    <property type="entry name" value="LY"/>
    <property type="match status" value="10"/>
</dbReference>
<evidence type="ECO:0000313" key="21">
    <source>
        <dbReference type="RefSeq" id="XP_030759399.1"/>
    </source>
</evidence>
<evidence type="ECO:0000256" key="11">
    <source>
        <dbReference type="ARBA" id="ARBA00023136"/>
    </source>
</evidence>
<feature type="disulfide bond" evidence="15">
    <location>
        <begin position="79"/>
        <end position="97"/>
    </location>
</feature>
<evidence type="ECO:0000259" key="19">
    <source>
        <dbReference type="PROSITE" id="PS01186"/>
    </source>
</evidence>
<feature type="disulfide bond" evidence="15">
    <location>
        <begin position="1066"/>
        <end position="1078"/>
    </location>
</feature>
<feature type="disulfide bond" evidence="15">
    <location>
        <begin position="1046"/>
        <end position="1061"/>
    </location>
</feature>
<dbReference type="InterPro" id="IPR011042">
    <property type="entry name" value="6-blade_b-propeller_TolB-like"/>
</dbReference>
<keyword evidence="6 17" id="KW-0812">Transmembrane</keyword>
<keyword evidence="5" id="KW-0254">Endocytosis</keyword>
<feature type="disulfide bond" evidence="15">
    <location>
        <begin position="1034"/>
        <end position="1052"/>
    </location>
</feature>
<dbReference type="Pfam" id="PF07645">
    <property type="entry name" value="EGF_CA"/>
    <property type="match status" value="1"/>
</dbReference>
<keyword evidence="9" id="KW-0106">Calcium</keyword>
<dbReference type="SUPFAM" id="SSF63825">
    <property type="entry name" value="YWTD domain"/>
    <property type="match status" value="3"/>
</dbReference>
<keyword evidence="14" id="KW-0325">Glycoprotein</keyword>
<dbReference type="InParanoid" id="A0A6J2Y8D0"/>
<dbReference type="GO" id="GO:0016324">
    <property type="term" value="C:apical plasma membrane"/>
    <property type="evidence" value="ECO:0007669"/>
    <property type="project" value="TreeGrafter"/>
</dbReference>
<keyword evidence="7 18" id="KW-0732">Signal</keyword>
<feature type="disulfide bond" evidence="15">
    <location>
        <begin position="963"/>
        <end position="978"/>
    </location>
</feature>
<evidence type="ECO:0000256" key="14">
    <source>
        <dbReference type="ARBA" id="ARBA00023180"/>
    </source>
</evidence>
<comment type="caution">
    <text evidence="15">Lacks conserved residue(s) required for the propagation of feature annotation.</text>
</comment>
<dbReference type="PROSITE" id="PS01187">
    <property type="entry name" value="EGF_CA"/>
    <property type="match status" value="1"/>
</dbReference>
<dbReference type="InterPro" id="IPR051221">
    <property type="entry name" value="LDLR-related"/>
</dbReference>
<evidence type="ECO:0000313" key="20">
    <source>
        <dbReference type="Proteomes" id="UP000504635"/>
    </source>
</evidence>
<sequence>MLIYTVFVLLSSVVYASAFLELFYPEFVSSNCSSQEYQCTNSKCVPTSVRCDSNNDCGDFSDEKDCEMFLCKEPSFFRCKNHRCISKSFLCDGENDCGDFSDENNCDNFKVEHISLNATCAKGEWQCTDKLCIPEDWVCNDELDCLDGSDEGIGCTTFEKDCDGFRCKNHRCVPNEWRCDGVNDCIDNSDEQDCEHHFDVKQCTFDQKKYICNDGKACLDLKDVCNGKFDCLDKSDEGGLCNQSSMTCSHHGCSHECIQLPTGPRCLCPSGYHNIDEKTCTDINECEEYGICDQECRNTQGSYQCSCQKEYHLQEDGRSCKATGGEASMIFSSKNEIRSYLLTSNLLFPVANHLKQVVGVGQDGNNIYWTEVFTQHEAIVKASVDGSERDVLVTAGLALPEDLAVDWLTGNVYFTDGKLQHIGVCTNDGTHCTVLNNNDIRKPRAIVLDIEEGTMYWTDWGEPAEIAFSHMDGTQDRPFLRDNVHWPNGLALDGPNKRLYWTDAKKMALESIRLDGTDRRVILENVVKHPFAIAVFEDKLYWSDWETMSIDSCNKFTGKNHTTLIKEHKNFIYGINIYHSSLHQRTHNPCNSAYCSDICLLTVEGGYTCACSEGRKLGLDMHTCREVEKKQVIVVAAKNLLLQVEHKNLGRQSTTLLPSVVKKAGALAYNSRNNSLFISDIETRRILELNLHTSISRTLPLQILGKITSMDYDASSNNLFFCDTSKATLEVVSLNTMSRKVLIHDLDDEMPVSVALVPSEGIMFVALAEKSGMSGHVDRMFMDGSGRTHIIETDLGSKISLHYDQKYHRLFLVDAFNGVIKHVSVDGEEVHLFKRLHTFPTDLTTLNNDLFWVNEYTPVLFWTEKSSGDNTQKLSLDMVIDSDTKLHLASVTSGLNLDSVCLYNNGNCSHLCLPSHSSAIICECPSRMMLEKDNKTCIHRKDCMEHEIMCPLSNQCISSKLRCDGKKDCPMGEDEDDCKKEPTCPLGYFACNDGQCIREKQVCDHHFDCKDKSDEYRCDEKDRLSKCAPGHFRCGDGQCIAERFVCDGATDCLDHSDESKCLSSTCLDTQFRCDSGACIPKSWECDHEYDCKDLSDEHSGCESITCASYMFTCSNGKCVDKSLTCDQSDDCGDNSDEMSCSVHLNTAFCAFDEFSCGFNDTFCLPLSARCNGTTECSQGQDEKDCSKCDSESFECGNKKCVPKEWVCDGADDCGDNSDENSTICRSGSKKSVLMLKYHYKPCENGFRCKSGACISLDLLCNDKHDCYDESDEGGLCSKSCDRTFNPCSQKCIRTPAGPMCVCDKGYRLKGDGRSCEDINECDQSPPVCSQICVNTPGDHLCDCYENFTLRGDKKSCKAIGKPMSLVFISDNQIRELTQNSLKIVYSDEMPKVTAMDVSMKDRNIYFTIENSPTIQKIDTATKKRQYIENIGHPKKIAYDWSTGHIYYYNAQSDDKSISICSFVEMSCSKLIDIDLHRHVSELSIDAVNGVMFYSLASWFVFNSPSYVIYRTNLDGSNKKEIVRSTNGYVTGITYDSNKKLLYYADQHQGKIFEMTYEGTQNNAIFNDFHRIVGLKFFENHLYFSVSNGDVTKCQLYDSQTCSTFKIHAYSHDGFLLVQEGLQPEVQSPCVNHTCQNLCVPSAEEHRCLCGSGEVIEPSQRCSSNLRMNHKEGEAPKFHSVDSKPLTKDGGAGNGTAVSVVVVSIVIILVAVVLIIYARKRHSGQMNISMKFYNPTYRKQDDGMSRPILTPGQHEYTNPIQETQRRESQVSFEQNDTRLISMS</sequence>
<evidence type="ECO:0000256" key="16">
    <source>
        <dbReference type="PROSITE-ProRule" id="PRU00461"/>
    </source>
</evidence>
<feature type="disulfide bond" evidence="15">
    <location>
        <begin position="1113"/>
        <end position="1131"/>
    </location>
</feature>
<dbReference type="SMART" id="SM00192">
    <property type="entry name" value="LDLa"/>
    <property type="match status" value="13"/>
</dbReference>
<accession>A0A6J2Y8D0</accession>
<dbReference type="PROSITE" id="PS51120">
    <property type="entry name" value="LDLRB"/>
    <property type="match status" value="3"/>
</dbReference>